<name>A0A2T3B6C9_AMORE</name>
<dbReference type="EMBL" id="KZ679009">
    <property type="protein sequence ID" value="PSS22296.1"/>
    <property type="molecule type" value="Genomic_DNA"/>
</dbReference>
<evidence type="ECO:0000313" key="1">
    <source>
        <dbReference type="EMBL" id="PSS22296.1"/>
    </source>
</evidence>
<protein>
    <submittedName>
        <fullName evidence="1">Uncharacterized protein</fullName>
    </submittedName>
</protein>
<dbReference type="RefSeq" id="XP_024722451.1">
    <property type="nucleotide sequence ID" value="XM_024864681.1"/>
</dbReference>
<accession>A0A2T3B6C9</accession>
<organism evidence="1 2">
    <name type="scientific">Amorphotheca resinae ATCC 22711</name>
    <dbReference type="NCBI Taxonomy" id="857342"/>
    <lineage>
        <taxon>Eukaryota</taxon>
        <taxon>Fungi</taxon>
        <taxon>Dikarya</taxon>
        <taxon>Ascomycota</taxon>
        <taxon>Pezizomycotina</taxon>
        <taxon>Leotiomycetes</taxon>
        <taxon>Helotiales</taxon>
        <taxon>Amorphothecaceae</taxon>
        <taxon>Amorphotheca</taxon>
    </lineage>
</organism>
<dbReference type="GeneID" id="36572762"/>
<dbReference type="Proteomes" id="UP000241818">
    <property type="component" value="Unassembled WGS sequence"/>
</dbReference>
<evidence type="ECO:0000313" key="2">
    <source>
        <dbReference type="Proteomes" id="UP000241818"/>
    </source>
</evidence>
<keyword evidence="2" id="KW-1185">Reference proteome</keyword>
<dbReference type="InParanoid" id="A0A2T3B6C9"/>
<dbReference type="PROSITE" id="PS51257">
    <property type="entry name" value="PROKAR_LIPOPROTEIN"/>
    <property type="match status" value="1"/>
</dbReference>
<dbReference type="AlphaFoldDB" id="A0A2T3B6C9"/>
<sequence length="168" mass="18273">MLHTPLRPKLLYQPPRGVADGGRSNCLVCLTGGCHGATPNYLCRQHLHAANLPGLSFNSSWRRQPLHTPYNKLNGGAGCTKQNTGQFHMECGVRCTATVEIANSLSTDLKTHSPPLFVRPASVVARLSAGPLSARWPYDWFIGSRSPKGETLSPRPLPATGIMIICFR</sequence>
<gene>
    <name evidence="1" type="ORF">M430DRAFT_223729</name>
</gene>
<reference evidence="1 2" key="1">
    <citation type="journal article" date="2018" name="New Phytol.">
        <title>Comparative genomics and transcriptomics depict ericoid mycorrhizal fungi as versatile saprotrophs and plant mutualists.</title>
        <authorList>
            <person name="Martino E."/>
            <person name="Morin E."/>
            <person name="Grelet G.A."/>
            <person name="Kuo A."/>
            <person name="Kohler A."/>
            <person name="Daghino S."/>
            <person name="Barry K.W."/>
            <person name="Cichocki N."/>
            <person name="Clum A."/>
            <person name="Dockter R.B."/>
            <person name="Hainaut M."/>
            <person name="Kuo R.C."/>
            <person name="LaButti K."/>
            <person name="Lindahl B.D."/>
            <person name="Lindquist E.A."/>
            <person name="Lipzen A."/>
            <person name="Khouja H.R."/>
            <person name="Magnuson J."/>
            <person name="Murat C."/>
            <person name="Ohm R.A."/>
            <person name="Singer S.W."/>
            <person name="Spatafora J.W."/>
            <person name="Wang M."/>
            <person name="Veneault-Fourrey C."/>
            <person name="Henrissat B."/>
            <person name="Grigoriev I.V."/>
            <person name="Martin F.M."/>
            <person name="Perotto S."/>
        </authorList>
    </citation>
    <scope>NUCLEOTIDE SEQUENCE [LARGE SCALE GENOMIC DNA]</scope>
    <source>
        <strain evidence="1 2">ATCC 22711</strain>
    </source>
</reference>
<proteinExistence type="predicted"/>